<dbReference type="AlphaFoldDB" id="A0A6P4IT22"/>
<dbReference type="OrthoDB" id="7871468at2759"/>
<sequence>MPKKRTNLENIQENPEEQEIRLDDEMFVEYVKQNLATMETPKEQELRLDHEMFVEYLKKNLAIVNADTAQKAAELERLQKVKKQLLDYNYGCVSTASEDPYPEKENLLPSLNQVNSKAEELVGQLGELLGAKCNVHQAYDEHCQEVKSVTAEQLKTRYDQYSTMKDADLGKAIDEAKESMQETLDKTAAKKSELANKKKEHQAKHSAMMKEIETLNHVEQDAIERLEQLRLKEALGN</sequence>
<evidence type="ECO:0000256" key="1">
    <source>
        <dbReference type="SAM" id="Coils"/>
    </source>
</evidence>
<feature type="coiled-coil region" evidence="1">
    <location>
        <begin position="177"/>
        <end position="232"/>
    </location>
</feature>
<evidence type="ECO:0000313" key="3">
    <source>
        <dbReference type="RefSeq" id="XP_017032087.1"/>
    </source>
</evidence>
<organism evidence="2 3">
    <name type="scientific">Drosophila kikkawai</name>
    <name type="common">Fruit fly</name>
    <dbReference type="NCBI Taxonomy" id="30033"/>
    <lineage>
        <taxon>Eukaryota</taxon>
        <taxon>Metazoa</taxon>
        <taxon>Ecdysozoa</taxon>
        <taxon>Arthropoda</taxon>
        <taxon>Hexapoda</taxon>
        <taxon>Insecta</taxon>
        <taxon>Pterygota</taxon>
        <taxon>Neoptera</taxon>
        <taxon>Endopterygota</taxon>
        <taxon>Diptera</taxon>
        <taxon>Brachycera</taxon>
        <taxon>Muscomorpha</taxon>
        <taxon>Ephydroidea</taxon>
        <taxon>Drosophilidae</taxon>
        <taxon>Drosophila</taxon>
        <taxon>Sophophora</taxon>
    </lineage>
</organism>
<dbReference type="RefSeq" id="XP_017032087.1">
    <property type="nucleotide sequence ID" value="XM_017176598.3"/>
</dbReference>
<proteinExistence type="predicted"/>
<protein>
    <submittedName>
        <fullName evidence="3">E3 ubiquitin-protein ligase bre-1</fullName>
    </submittedName>
</protein>
<reference evidence="2" key="1">
    <citation type="submission" date="2025-05" db="UniProtKB">
        <authorList>
            <consortium name="RefSeq"/>
        </authorList>
    </citation>
    <scope>NUCLEOTIDE SEQUENCE [LARGE SCALE GENOMIC DNA]</scope>
    <source>
        <strain evidence="2">14028-0561.14</strain>
    </source>
</reference>
<keyword evidence="1" id="KW-0175">Coiled coil</keyword>
<reference evidence="3" key="2">
    <citation type="submission" date="2025-08" db="UniProtKB">
        <authorList>
            <consortium name="RefSeq"/>
        </authorList>
    </citation>
    <scope>IDENTIFICATION</scope>
    <source>
        <strain evidence="3">14028-0561.14</strain>
        <tissue evidence="3">Whole fly</tissue>
    </source>
</reference>
<dbReference type="Proteomes" id="UP001652661">
    <property type="component" value="Chromosome 2L"/>
</dbReference>
<name>A0A6P4IT22_DROKI</name>
<accession>A0A6P4IT22</accession>
<keyword evidence="2" id="KW-1185">Reference proteome</keyword>
<evidence type="ECO:0000313" key="2">
    <source>
        <dbReference type="Proteomes" id="UP001652661"/>
    </source>
</evidence>
<gene>
    <name evidence="3" type="primary">cona</name>
</gene>